<keyword evidence="3" id="KW-1185">Reference proteome</keyword>
<feature type="region of interest" description="Disordered" evidence="1">
    <location>
        <begin position="1"/>
        <end position="32"/>
    </location>
</feature>
<gene>
    <name evidence="2" type="ORF">BJ508DRAFT_334265</name>
</gene>
<accession>A0A3N4HN19</accession>
<feature type="non-terminal residue" evidence="2">
    <location>
        <position position="305"/>
    </location>
</feature>
<evidence type="ECO:0000256" key="1">
    <source>
        <dbReference type="SAM" id="MobiDB-lite"/>
    </source>
</evidence>
<evidence type="ECO:0000313" key="2">
    <source>
        <dbReference type="EMBL" id="RPA73250.1"/>
    </source>
</evidence>
<dbReference type="AlphaFoldDB" id="A0A3N4HN19"/>
<evidence type="ECO:0000313" key="3">
    <source>
        <dbReference type="Proteomes" id="UP000275078"/>
    </source>
</evidence>
<dbReference type="Proteomes" id="UP000275078">
    <property type="component" value="Unassembled WGS sequence"/>
</dbReference>
<protein>
    <submittedName>
        <fullName evidence="2">Uncharacterized protein</fullName>
    </submittedName>
</protein>
<dbReference type="EMBL" id="ML119828">
    <property type="protein sequence ID" value="RPA73250.1"/>
    <property type="molecule type" value="Genomic_DNA"/>
</dbReference>
<name>A0A3N4HN19_ASCIM</name>
<proteinExistence type="predicted"/>
<feature type="compositionally biased region" description="Polar residues" evidence="1">
    <location>
        <begin position="282"/>
        <end position="295"/>
    </location>
</feature>
<sequence>MHSPTGPSTMSEPTFTAPPLHRTSTSTPTPSAIKKLYRREHKRNHSVPDDMLMNSAFRALKPAPIPGASRLHDFSTVDTSMRDVHQQQQQQQQMGMQGQVRFTTQTHTVSQMTLDFPPPPPQQQRVRMGHSYSASLGGMPYRGPLQPQQRRSSMMHPMQFNDTDFYPHSQQSRAETLPTPPYTAMGRTMSPFDLAPLPTNNYLSMTSMALDASVPVTSGEMEGGYFGMAQREEEAFHGFQFPVSTSAGQGGGQKMQATAGPIGQQYQQYQPQQQQRGVQIQTSNTQAPGMTTSAPIQPKQEQPRS</sequence>
<organism evidence="2 3">
    <name type="scientific">Ascobolus immersus RN42</name>
    <dbReference type="NCBI Taxonomy" id="1160509"/>
    <lineage>
        <taxon>Eukaryota</taxon>
        <taxon>Fungi</taxon>
        <taxon>Dikarya</taxon>
        <taxon>Ascomycota</taxon>
        <taxon>Pezizomycotina</taxon>
        <taxon>Pezizomycetes</taxon>
        <taxon>Pezizales</taxon>
        <taxon>Ascobolaceae</taxon>
        <taxon>Ascobolus</taxon>
    </lineage>
</organism>
<reference evidence="2 3" key="1">
    <citation type="journal article" date="2018" name="Nat. Ecol. Evol.">
        <title>Pezizomycetes genomes reveal the molecular basis of ectomycorrhizal truffle lifestyle.</title>
        <authorList>
            <person name="Murat C."/>
            <person name="Payen T."/>
            <person name="Noel B."/>
            <person name="Kuo A."/>
            <person name="Morin E."/>
            <person name="Chen J."/>
            <person name="Kohler A."/>
            <person name="Krizsan K."/>
            <person name="Balestrini R."/>
            <person name="Da Silva C."/>
            <person name="Montanini B."/>
            <person name="Hainaut M."/>
            <person name="Levati E."/>
            <person name="Barry K.W."/>
            <person name="Belfiori B."/>
            <person name="Cichocki N."/>
            <person name="Clum A."/>
            <person name="Dockter R.B."/>
            <person name="Fauchery L."/>
            <person name="Guy J."/>
            <person name="Iotti M."/>
            <person name="Le Tacon F."/>
            <person name="Lindquist E.A."/>
            <person name="Lipzen A."/>
            <person name="Malagnac F."/>
            <person name="Mello A."/>
            <person name="Molinier V."/>
            <person name="Miyauchi S."/>
            <person name="Poulain J."/>
            <person name="Riccioni C."/>
            <person name="Rubini A."/>
            <person name="Sitrit Y."/>
            <person name="Splivallo R."/>
            <person name="Traeger S."/>
            <person name="Wang M."/>
            <person name="Zifcakova L."/>
            <person name="Wipf D."/>
            <person name="Zambonelli A."/>
            <person name="Paolocci F."/>
            <person name="Nowrousian M."/>
            <person name="Ottonello S."/>
            <person name="Baldrian P."/>
            <person name="Spatafora J.W."/>
            <person name="Henrissat B."/>
            <person name="Nagy L.G."/>
            <person name="Aury J.M."/>
            <person name="Wincker P."/>
            <person name="Grigoriev I.V."/>
            <person name="Bonfante P."/>
            <person name="Martin F.M."/>
        </authorList>
    </citation>
    <scope>NUCLEOTIDE SEQUENCE [LARGE SCALE GENOMIC DNA]</scope>
    <source>
        <strain evidence="2 3">RN42</strain>
    </source>
</reference>
<feature type="compositionally biased region" description="Polar residues" evidence="1">
    <location>
        <begin position="1"/>
        <end position="14"/>
    </location>
</feature>
<feature type="compositionally biased region" description="Low complexity" evidence="1">
    <location>
        <begin position="261"/>
        <end position="281"/>
    </location>
</feature>
<feature type="region of interest" description="Disordered" evidence="1">
    <location>
        <begin position="246"/>
        <end position="305"/>
    </location>
</feature>